<dbReference type="OrthoDB" id="433924at2759"/>
<keyword evidence="2" id="KW-0539">Nucleus</keyword>
<dbReference type="WBParaSite" id="HDID_0000460801-mRNA-1">
    <property type="protein sequence ID" value="HDID_0000460801-mRNA-1"/>
    <property type="gene ID" value="HDID_0000460801"/>
</dbReference>
<comment type="subcellular location">
    <subcellularLocation>
        <location evidence="1">Nucleus</location>
    </subcellularLocation>
</comment>
<evidence type="ECO:0000313" key="5">
    <source>
        <dbReference type="Proteomes" id="UP000274504"/>
    </source>
</evidence>
<name>A0A0R3SI43_HYMDI</name>
<reference evidence="4 5" key="2">
    <citation type="submission" date="2018-11" db="EMBL/GenBank/DDBJ databases">
        <authorList>
            <consortium name="Pathogen Informatics"/>
        </authorList>
    </citation>
    <scope>NUCLEOTIDE SEQUENCE [LARGE SCALE GENOMIC DNA]</scope>
</reference>
<evidence type="ECO:0000256" key="2">
    <source>
        <dbReference type="ARBA" id="ARBA00023242"/>
    </source>
</evidence>
<reference evidence="6" key="1">
    <citation type="submission" date="2017-02" db="UniProtKB">
        <authorList>
            <consortium name="WormBaseParasite"/>
        </authorList>
    </citation>
    <scope>IDENTIFICATION</scope>
</reference>
<gene>
    <name evidence="4" type="ORF">HDID_LOCUS4607</name>
</gene>
<evidence type="ECO:0000256" key="1">
    <source>
        <dbReference type="ARBA" id="ARBA00004123"/>
    </source>
</evidence>
<sequence length="65" mass="7463">MEEDEVVGITVKSDELYYLFKCHVTGKNYPLPSSVASARYPQAVIKFLETKITFKMPENYSSRIV</sequence>
<evidence type="ECO:0000259" key="3">
    <source>
        <dbReference type="Pfam" id="PF01393"/>
    </source>
</evidence>
<dbReference type="Pfam" id="PF01393">
    <property type="entry name" value="Chromo_shadow"/>
    <property type="match status" value="1"/>
</dbReference>
<dbReference type="InterPro" id="IPR008251">
    <property type="entry name" value="Chromo_shadow_dom"/>
</dbReference>
<evidence type="ECO:0000313" key="6">
    <source>
        <dbReference type="WBParaSite" id="HDID_0000460801-mRNA-1"/>
    </source>
</evidence>
<protein>
    <submittedName>
        <fullName evidence="6">ChSh domain-containing protein</fullName>
    </submittedName>
</protein>
<dbReference type="AlphaFoldDB" id="A0A0R3SI43"/>
<accession>A0A0R3SI43</accession>
<evidence type="ECO:0000313" key="4">
    <source>
        <dbReference type="EMBL" id="VDL52230.1"/>
    </source>
</evidence>
<dbReference type="Gene3D" id="2.40.50.40">
    <property type="match status" value="1"/>
</dbReference>
<dbReference type="EMBL" id="UYSG01001843">
    <property type="protein sequence ID" value="VDL52230.1"/>
    <property type="molecule type" value="Genomic_DNA"/>
</dbReference>
<dbReference type="GO" id="GO:0005634">
    <property type="term" value="C:nucleus"/>
    <property type="evidence" value="ECO:0007669"/>
    <property type="project" value="UniProtKB-SubCell"/>
</dbReference>
<dbReference type="Proteomes" id="UP000274504">
    <property type="component" value="Unassembled WGS sequence"/>
</dbReference>
<dbReference type="SUPFAM" id="SSF54160">
    <property type="entry name" value="Chromo domain-like"/>
    <property type="match status" value="1"/>
</dbReference>
<dbReference type="CDD" id="cd00034">
    <property type="entry name" value="CSD"/>
    <property type="match status" value="1"/>
</dbReference>
<dbReference type="InterPro" id="IPR016197">
    <property type="entry name" value="Chromo-like_dom_sf"/>
</dbReference>
<feature type="domain" description="Chromo shadow" evidence="3">
    <location>
        <begin position="4"/>
        <end position="54"/>
    </location>
</feature>
<proteinExistence type="predicted"/>
<organism evidence="6">
    <name type="scientific">Hymenolepis diminuta</name>
    <name type="common">Rat tapeworm</name>
    <dbReference type="NCBI Taxonomy" id="6216"/>
    <lineage>
        <taxon>Eukaryota</taxon>
        <taxon>Metazoa</taxon>
        <taxon>Spiralia</taxon>
        <taxon>Lophotrochozoa</taxon>
        <taxon>Platyhelminthes</taxon>
        <taxon>Cestoda</taxon>
        <taxon>Eucestoda</taxon>
        <taxon>Cyclophyllidea</taxon>
        <taxon>Hymenolepididae</taxon>
        <taxon>Hymenolepis</taxon>
    </lineage>
</organism>